<keyword evidence="3" id="KW-0862">Zinc</keyword>
<evidence type="ECO:0000256" key="3">
    <source>
        <dbReference type="ARBA" id="ARBA00022833"/>
    </source>
</evidence>
<keyword evidence="8" id="KW-1185">Reference proteome</keyword>
<dbReference type="Gene3D" id="3.30.40.10">
    <property type="entry name" value="Zinc/RING finger domain, C3HC4 (zinc finger)"/>
    <property type="match status" value="1"/>
</dbReference>
<dbReference type="PROSITE" id="PS00518">
    <property type="entry name" value="ZF_RING_1"/>
    <property type="match status" value="1"/>
</dbReference>
<dbReference type="PANTHER" id="PTHR23041:SF78">
    <property type="entry name" value="E3 UBIQUITIN-PROTEIN LIGASE RNF4"/>
    <property type="match status" value="1"/>
</dbReference>
<organism evidence="7 8">
    <name type="scientific">Aphanomyces stellatus</name>
    <dbReference type="NCBI Taxonomy" id="120398"/>
    <lineage>
        <taxon>Eukaryota</taxon>
        <taxon>Sar</taxon>
        <taxon>Stramenopiles</taxon>
        <taxon>Oomycota</taxon>
        <taxon>Saprolegniomycetes</taxon>
        <taxon>Saprolegniales</taxon>
        <taxon>Verrucalvaceae</taxon>
        <taxon>Aphanomyces</taxon>
    </lineage>
</organism>
<proteinExistence type="predicted"/>
<evidence type="ECO:0000256" key="1">
    <source>
        <dbReference type="ARBA" id="ARBA00022723"/>
    </source>
</evidence>
<protein>
    <submittedName>
        <fullName evidence="7">Aste57867_25200 protein</fullName>
    </submittedName>
</protein>
<evidence type="ECO:0000313" key="8">
    <source>
        <dbReference type="Proteomes" id="UP000332933"/>
    </source>
</evidence>
<dbReference type="SUPFAM" id="SSF57850">
    <property type="entry name" value="RING/U-box"/>
    <property type="match status" value="1"/>
</dbReference>
<dbReference type="GO" id="GO:0045944">
    <property type="term" value="P:positive regulation of transcription by RNA polymerase II"/>
    <property type="evidence" value="ECO:0007669"/>
    <property type="project" value="TreeGrafter"/>
</dbReference>
<keyword evidence="1" id="KW-0479">Metal-binding</keyword>
<dbReference type="InterPro" id="IPR001841">
    <property type="entry name" value="Znf_RING"/>
</dbReference>
<accession>A0A485LSJ0</accession>
<dbReference type="AlphaFoldDB" id="A0A485LSJ0"/>
<dbReference type="Pfam" id="PF13923">
    <property type="entry name" value="zf-C3HC4_2"/>
    <property type="match status" value="1"/>
</dbReference>
<evidence type="ECO:0000313" key="7">
    <source>
        <dbReference type="EMBL" id="VFU01827.1"/>
    </source>
</evidence>
<dbReference type="InterPro" id="IPR017907">
    <property type="entry name" value="Znf_RING_CS"/>
</dbReference>
<sequence length="143" mass="15585">MAHAVEICPDTSLACDLYLYNDYDDLDAFEEELIEQLRAATANVPKGPSREPCGTPCAKRARTECPKAKAAPVAPASGGVAKEECRLRLDCSICLDAVQVPTATTCGHIYCRGCIVQSLQVCKKCPMCATKITFRNIHPLYFN</sequence>
<dbReference type="OrthoDB" id="6105938at2759"/>
<dbReference type="InterPro" id="IPR047134">
    <property type="entry name" value="RNF4"/>
</dbReference>
<reference evidence="6" key="2">
    <citation type="submission" date="2019-06" db="EMBL/GenBank/DDBJ databases">
        <title>Genomics analysis of Aphanomyces spp. identifies a new class of oomycete effector associated with host adaptation.</title>
        <authorList>
            <person name="Gaulin E."/>
        </authorList>
    </citation>
    <scope>NUCLEOTIDE SEQUENCE</scope>
    <source>
        <strain evidence="6">CBS 578.67</strain>
    </source>
</reference>
<evidence type="ECO:0000259" key="5">
    <source>
        <dbReference type="PROSITE" id="PS50089"/>
    </source>
</evidence>
<evidence type="ECO:0000256" key="4">
    <source>
        <dbReference type="PROSITE-ProRule" id="PRU00175"/>
    </source>
</evidence>
<keyword evidence="2 4" id="KW-0863">Zinc-finger</keyword>
<evidence type="ECO:0000313" key="6">
    <source>
        <dbReference type="EMBL" id="KAF0682682.1"/>
    </source>
</evidence>
<dbReference type="EMBL" id="CAADRA010007528">
    <property type="protein sequence ID" value="VFU01827.1"/>
    <property type="molecule type" value="Genomic_DNA"/>
</dbReference>
<gene>
    <name evidence="7" type="primary">Aste57867_25200</name>
    <name evidence="6" type="ORF">As57867_025122</name>
    <name evidence="7" type="ORF">ASTE57867_25200</name>
</gene>
<dbReference type="InterPro" id="IPR013083">
    <property type="entry name" value="Znf_RING/FYVE/PHD"/>
</dbReference>
<name>A0A485LSJ0_9STRA</name>
<dbReference type="Proteomes" id="UP000332933">
    <property type="component" value="Unassembled WGS sequence"/>
</dbReference>
<feature type="domain" description="RING-type" evidence="5">
    <location>
        <begin position="91"/>
        <end position="128"/>
    </location>
</feature>
<evidence type="ECO:0000256" key="2">
    <source>
        <dbReference type="ARBA" id="ARBA00022771"/>
    </source>
</evidence>
<dbReference type="PANTHER" id="PTHR23041">
    <property type="entry name" value="RING FINGER DOMAIN-CONTAINING"/>
    <property type="match status" value="1"/>
</dbReference>
<reference evidence="7 8" key="1">
    <citation type="submission" date="2019-03" db="EMBL/GenBank/DDBJ databases">
        <authorList>
            <person name="Gaulin E."/>
            <person name="Dumas B."/>
        </authorList>
    </citation>
    <scope>NUCLEOTIDE SEQUENCE [LARGE SCALE GENOMIC DNA]</scope>
    <source>
        <strain evidence="7">CBS 568.67</strain>
    </source>
</reference>
<dbReference type="PROSITE" id="PS50089">
    <property type="entry name" value="ZF_RING_2"/>
    <property type="match status" value="1"/>
</dbReference>
<dbReference type="GO" id="GO:0008270">
    <property type="term" value="F:zinc ion binding"/>
    <property type="evidence" value="ECO:0007669"/>
    <property type="project" value="UniProtKB-KW"/>
</dbReference>
<dbReference type="EMBL" id="VJMH01007502">
    <property type="protein sequence ID" value="KAF0682682.1"/>
    <property type="molecule type" value="Genomic_DNA"/>
</dbReference>
<dbReference type="SMART" id="SM00184">
    <property type="entry name" value="RING"/>
    <property type="match status" value="1"/>
</dbReference>